<dbReference type="Pfam" id="PF13360">
    <property type="entry name" value="PQQ_2"/>
    <property type="match status" value="3"/>
</dbReference>
<feature type="domain" description="Pyrrolo-quinoline quinone repeat" evidence="1">
    <location>
        <begin position="168"/>
        <end position="375"/>
    </location>
</feature>
<dbReference type="Proteomes" id="UP000706039">
    <property type="component" value="Unassembled WGS sequence"/>
</dbReference>
<evidence type="ECO:0000313" key="3">
    <source>
        <dbReference type="Proteomes" id="UP000706039"/>
    </source>
</evidence>
<dbReference type="PANTHER" id="PTHR34512">
    <property type="entry name" value="CELL SURFACE PROTEIN"/>
    <property type="match status" value="1"/>
</dbReference>
<dbReference type="InterPro" id="IPR002372">
    <property type="entry name" value="PQQ_rpt_dom"/>
</dbReference>
<reference evidence="2 3" key="1">
    <citation type="submission" date="2021-08" db="EMBL/GenBank/DDBJ databases">
        <authorList>
            <person name="Tuo L."/>
        </authorList>
    </citation>
    <scope>NUCLEOTIDE SEQUENCE [LARGE SCALE GENOMIC DNA]</scope>
    <source>
        <strain evidence="2 3">JCM 31229</strain>
    </source>
</reference>
<dbReference type="SMART" id="SM00564">
    <property type="entry name" value="PQQ"/>
    <property type="match status" value="7"/>
</dbReference>
<dbReference type="RefSeq" id="WP_222990762.1">
    <property type="nucleotide sequence ID" value="NZ_JAINVV010000007.1"/>
</dbReference>
<proteinExistence type="predicted"/>
<feature type="domain" description="Pyrrolo-quinoline quinone repeat" evidence="1">
    <location>
        <begin position="105"/>
        <end position="148"/>
    </location>
</feature>
<gene>
    <name evidence="2" type="ORF">K7G82_15180</name>
</gene>
<dbReference type="EMBL" id="JAINVV010000007">
    <property type="protein sequence ID" value="MBY8823646.1"/>
    <property type="molecule type" value="Genomic_DNA"/>
</dbReference>
<dbReference type="PANTHER" id="PTHR34512:SF30">
    <property type="entry name" value="OUTER MEMBRANE PROTEIN ASSEMBLY FACTOR BAMB"/>
    <property type="match status" value="1"/>
</dbReference>
<accession>A0ABS7PQN2</accession>
<dbReference type="InterPro" id="IPR011047">
    <property type="entry name" value="Quinoprotein_ADH-like_sf"/>
</dbReference>
<feature type="domain" description="Pyrrolo-quinoline quinone repeat" evidence="1">
    <location>
        <begin position="395"/>
        <end position="454"/>
    </location>
</feature>
<evidence type="ECO:0000313" key="2">
    <source>
        <dbReference type="EMBL" id="MBY8823646.1"/>
    </source>
</evidence>
<dbReference type="PROSITE" id="PS51257">
    <property type="entry name" value="PROKAR_LIPOPROTEIN"/>
    <property type="match status" value="1"/>
</dbReference>
<dbReference type="Gene3D" id="2.130.10.10">
    <property type="entry name" value="YVTN repeat-like/Quinoprotein amine dehydrogenase"/>
    <property type="match status" value="1"/>
</dbReference>
<sequence>MKLLRSVVLAGSLAALLGGCGVFKGGDNKPKTPTIGKRIPVLTSESGVEVDPSIADVAVVLPPAVANAEWTQPGGNASKSMGHLGLGESLAQAWMAEISGASKFERLGSAPIVAEGKVFVVDTRAKLTAFDAATGAKAWEAQIGNPQNGSGGIPLLGGNGSGNAKSLFGGGASYDDGKVFATNGLGDIVAFNAQTGEQIWKKRPGGPLRGAPGVGNGNVYAMSQDNQIYALRASDGNQEWARSGTLESAGIFGIATPAVAQGTVIAGYSSGELAAYRYENGQEVWQDVLARTSISTAVASLSDVDADPVIDQGRVFAVGLGGRMVSLELVTGQRLWELNVAGIATPWVVGEWLFVVTDEAKLLCVSRINGKVRWSSQLPRYRDEKDKKGPMFWQGPVLAGDRLVLTSTNGDLLYASPTDGSVQSRVDLGRPVYLPPVVAGGMLYVLDNSGRITAWK</sequence>
<dbReference type="InterPro" id="IPR015943">
    <property type="entry name" value="WD40/YVTN_repeat-like_dom_sf"/>
</dbReference>
<comment type="caution">
    <text evidence="2">The sequence shown here is derived from an EMBL/GenBank/DDBJ whole genome shotgun (WGS) entry which is preliminary data.</text>
</comment>
<keyword evidence="3" id="KW-1185">Reference proteome</keyword>
<name>A0ABS7PQN2_9SPHN</name>
<evidence type="ECO:0000259" key="1">
    <source>
        <dbReference type="Pfam" id="PF13360"/>
    </source>
</evidence>
<protein>
    <submittedName>
        <fullName evidence="2">PQQ-binding-like beta-propeller repeat protein</fullName>
    </submittedName>
</protein>
<dbReference type="InterPro" id="IPR018391">
    <property type="entry name" value="PQQ_b-propeller_rpt"/>
</dbReference>
<organism evidence="2 3">
    <name type="scientific">Sphingomonas colocasiae</name>
    <dbReference type="NCBI Taxonomy" id="1848973"/>
    <lineage>
        <taxon>Bacteria</taxon>
        <taxon>Pseudomonadati</taxon>
        <taxon>Pseudomonadota</taxon>
        <taxon>Alphaproteobacteria</taxon>
        <taxon>Sphingomonadales</taxon>
        <taxon>Sphingomonadaceae</taxon>
        <taxon>Sphingomonas</taxon>
    </lineage>
</organism>
<dbReference type="SUPFAM" id="SSF50998">
    <property type="entry name" value="Quinoprotein alcohol dehydrogenase-like"/>
    <property type="match status" value="1"/>
</dbReference>